<keyword evidence="2" id="KW-1185">Reference proteome</keyword>
<reference evidence="2" key="1">
    <citation type="submission" date="2016-04" db="EMBL/GenBank/DDBJ databases">
        <authorList>
            <person name="Chen L."/>
            <person name="Zhuang W."/>
            <person name="Wang G."/>
        </authorList>
    </citation>
    <scope>NUCLEOTIDE SEQUENCE [LARGE SCALE GENOMIC DNA]</scope>
    <source>
        <strain evidence="2">17621</strain>
    </source>
</reference>
<organism evidence="1 2">
    <name type="scientific">Niastella yeongjuensis</name>
    <dbReference type="NCBI Taxonomy" id="354355"/>
    <lineage>
        <taxon>Bacteria</taxon>
        <taxon>Pseudomonadati</taxon>
        <taxon>Bacteroidota</taxon>
        <taxon>Chitinophagia</taxon>
        <taxon>Chitinophagales</taxon>
        <taxon>Chitinophagaceae</taxon>
        <taxon>Niastella</taxon>
    </lineage>
</organism>
<name>A0A1V9E9G2_9BACT</name>
<proteinExistence type="predicted"/>
<comment type="caution">
    <text evidence="1">The sequence shown here is derived from an EMBL/GenBank/DDBJ whole genome shotgun (WGS) entry which is preliminary data.</text>
</comment>
<dbReference type="AlphaFoldDB" id="A0A1V9E9G2"/>
<evidence type="ECO:0000313" key="1">
    <source>
        <dbReference type="EMBL" id="OQP42767.1"/>
    </source>
</evidence>
<dbReference type="Proteomes" id="UP000192610">
    <property type="component" value="Unassembled WGS sequence"/>
</dbReference>
<accession>A0A1V9E9G2</accession>
<evidence type="ECO:0000313" key="2">
    <source>
        <dbReference type="Proteomes" id="UP000192610"/>
    </source>
</evidence>
<protein>
    <submittedName>
        <fullName evidence="1">Uncharacterized protein</fullName>
    </submittedName>
</protein>
<dbReference type="STRING" id="354355.SAMN05660816_02951"/>
<sequence>MPSKIYRLGEYDTDYRIYYVGHKSDTVKIGRRYWEGYTRCVDDFEYLMNRRYTGENLTIFVDTSVKVNAPVEYLSRNGEMIHDSTINYHSFLFTIENISNTTIFLGRTFSVYFIHREAKNKKGEWVKIDKNLSEIGLCLTGAATINLKPGQIVISKIRRCCGNFLTDFRLVFGYDDNVVYSNVFKDSIDARVFDSNK</sequence>
<gene>
    <name evidence="1" type="ORF">A4H97_11420</name>
</gene>
<dbReference type="RefSeq" id="WP_177193696.1">
    <property type="nucleotide sequence ID" value="NZ_FOCZ01000005.1"/>
</dbReference>
<dbReference type="EMBL" id="LVXG01000056">
    <property type="protein sequence ID" value="OQP42767.1"/>
    <property type="molecule type" value="Genomic_DNA"/>
</dbReference>